<sequence>MVPMSSDHSPTADPTVPEAELAVARAIAQRLGRPVFAVVTETGGRRLAHEPPEDLDEVAYAVDHRGRVRFGRAGRPPAPPAGVSLVRDPATIPAVELAAARDLALAVGATVFVAAPDPADPAAGTRYALEAPVDGSLRFAVRPTGALLVGDAAREERPRRVADASWPTRVGPAIRAVRRLAERGEALATVDVVQARDWGRVERLVPKAERDALHPRVMVGLTGPAAAARVAAAVERELERLREEAGRLLER</sequence>
<reference evidence="1" key="1">
    <citation type="submission" date="2022-08" db="EMBL/GenBank/DDBJ databases">
        <title>Draft genome sequencing of Roseisolibacter agri AW1220.</title>
        <authorList>
            <person name="Tobiishi Y."/>
            <person name="Tonouchi A."/>
        </authorList>
    </citation>
    <scope>NUCLEOTIDE SEQUENCE</scope>
    <source>
        <strain evidence="1">AW1220</strain>
    </source>
</reference>
<dbReference type="EMBL" id="BRXS01000003">
    <property type="protein sequence ID" value="GLC25602.1"/>
    <property type="molecule type" value="Genomic_DNA"/>
</dbReference>
<protein>
    <submittedName>
        <fullName evidence="1">Uncharacterized protein</fullName>
    </submittedName>
</protein>
<evidence type="ECO:0000313" key="2">
    <source>
        <dbReference type="Proteomes" id="UP001161325"/>
    </source>
</evidence>
<keyword evidence="2" id="KW-1185">Reference proteome</keyword>
<accession>A0AA37V2R5</accession>
<comment type="caution">
    <text evidence="1">The sequence shown here is derived from an EMBL/GenBank/DDBJ whole genome shotgun (WGS) entry which is preliminary data.</text>
</comment>
<name>A0AA37V2R5_9BACT</name>
<dbReference type="Proteomes" id="UP001161325">
    <property type="component" value="Unassembled WGS sequence"/>
</dbReference>
<organism evidence="1 2">
    <name type="scientific">Roseisolibacter agri</name>
    <dbReference type="NCBI Taxonomy" id="2014610"/>
    <lineage>
        <taxon>Bacteria</taxon>
        <taxon>Pseudomonadati</taxon>
        <taxon>Gemmatimonadota</taxon>
        <taxon>Gemmatimonadia</taxon>
        <taxon>Gemmatimonadales</taxon>
        <taxon>Gemmatimonadaceae</taxon>
        <taxon>Roseisolibacter</taxon>
    </lineage>
</organism>
<gene>
    <name evidence="1" type="ORF">rosag_21150</name>
</gene>
<dbReference type="AlphaFoldDB" id="A0AA37V2R5"/>
<proteinExistence type="predicted"/>
<evidence type="ECO:0000313" key="1">
    <source>
        <dbReference type="EMBL" id="GLC25602.1"/>
    </source>
</evidence>